<keyword evidence="2 4" id="KW-0238">DNA-binding</keyword>
<evidence type="ECO:0000313" key="6">
    <source>
        <dbReference type="EMBL" id="MCB8878094.1"/>
    </source>
</evidence>
<evidence type="ECO:0000313" key="7">
    <source>
        <dbReference type="Proteomes" id="UP000708298"/>
    </source>
</evidence>
<dbReference type="AlphaFoldDB" id="A0A963YWF5"/>
<protein>
    <submittedName>
        <fullName evidence="6">TetR/AcrR family transcriptional regulator</fullName>
    </submittedName>
</protein>
<evidence type="ECO:0000256" key="4">
    <source>
        <dbReference type="PROSITE-ProRule" id="PRU00335"/>
    </source>
</evidence>
<evidence type="ECO:0000256" key="2">
    <source>
        <dbReference type="ARBA" id="ARBA00023125"/>
    </source>
</evidence>
<dbReference type="PANTHER" id="PTHR30055:SF234">
    <property type="entry name" value="HTH-TYPE TRANSCRIPTIONAL REGULATOR BETI"/>
    <property type="match status" value="1"/>
</dbReference>
<feature type="DNA-binding region" description="H-T-H motif" evidence="4">
    <location>
        <begin position="34"/>
        <end position="53"/>
    </location>
</feature>
<dbReference type="SUPFAM" id="SSF48498">
    <property type="entry name" value="Tetracyclin repressor-like, C-terminal domain"/>
    <property type="match status" value="1"/>
</dbReference>
<dbReference type="InterPro" id="IPR001647">
    <property type="entry name" value="HTH_TetR"/>
</dbReference>
<name>A0A963YWF5_9PROT</name>
<accession>A0A963YWF5</accession>
<sequence>MSTQPPQRADAAKNRALIVAEARRVFSTVAPVSSLEAIARGAGVGIGTLYRHFPTKEALIEAVYSLELDALEKEAHQLLASHSSFDALRFWLDRYAEFVATKHAMHEAFRIALTFRTGAISETRSRINAAMAKFLAAGARDRSLRTNVRPDDLTLGFAGAVFAATTSSDPEQVGRVLDLLMAGLRPAGT</sequence>
<dbReference type="InterPro" id="IPR050109">
    <property type="entry name" value="HTH-type_TetR-like_transc_reg"/>
</dbReference>
<evidence type="ECO:0000256" key="1">
    <source>
        <dbReference type="ARBA" id="ARBA00023015"/>
    </source>
</evidence>
<evidence type="ECO:0000256" key="3">
    <source>
        <dbReference type="ARBA" id="ARBA00023163"/>
    </source>
</evidence>
<dbReference type="Pfam" id="PF21597">
    <property type="entry name" value="TetR_C_43"/>
    <property type="match status" value="1"/>
</dbReference>
<reference evidence="6" key="2">
    <citation type="submission" date="2021-01" db="EMBL/GenBank/DDBJ databases">
        <authorList>
            <person name="Mieszkin S."/>
            <person name="Pouder E."/>
            <person name="Alain K."/>
        </authorList>
    </citation>
    <scope>NUCLEOTIDE SEQUENCE</scope>
    <source>
        <strain evidence="6">HW T2.11</strain>
    </source>
</reference>
<dbReference type="InterPro" id="IPR036271">
    <property type="entry name" value="Tet_transcr_reg_TetR-rel_C_sf"/>
</dbReference>
<comment type="caution">
    <text evidence="6">The sequence shown here is derived from an EMBL/GenBank/DDBJ whole genome shotgun (WGS) entry which is preliminary data.</text>
</comment>
<dbReference type="Gene3D" id="1.10.357.10">
    <property type="entry name" value="Tetracycline Repressor, domain 2"/>
    <property type="match status" value="1"/>
</dbReference>
<dbReference type="SUPFAM" id="SSF46689">
    <property type="entry name" value="Homeodomain-like"/>
    <property type="match status" value="1"/>
</dbReference>
<dbReference type="GO" id="GO:0003700">
    <property type="term" value="F:DNA-binding transcription factor activity"/>
    <property type="evidence" value="ECO:0007669"/>
    <property type="project" value="TreeGrafter"/>
</dbReference>
<keyword evidence="1" id="KW-0805">Transcription regulation</keyword>
<dbReference type="EMBL" id="JAESVB010000023">
    <property type="protein sequence ID" value="MCB8878094.1"/>
    <property type="molecule type" value="Genomic_DNA"/>
</dbReference>
<dbReference type="RefSeq" id="WP_227323741.1">
    <property type="nucleotide sequence ID" value="NZ_JAESVB010000023.1"/>
</dbReference>
<keyword evidence="3" id="KW-0804">Transcription</keyword>
<dbReference type="Pfam" id="PF00440">
    <property type="entry name" value="TetR_N"/>
    <property type="match status" value="1"/>
</dbReference>
<organism evidence="6 7">
    <name type="scientific">Acidisoma silvae</name>
    <dbReference type="NCBI Taxonomy" id="2802396"/>
    <lineage>
        <taxon>Bacteria</taxon>
        <taxon>Pseudomonadati</taxon>
        <taxon>Pseudomonadota</taxon>
        <taxon>Alphaproteobacteria</taxon>
        <taxon>Acetobacterales</taxon>
        <taxon>Acidocellaceae</taxon>
        <taxon>Acidisoma</taxon>
    </lineage>
</organism>
<dbReference type="GO" id="GO:0000976">
    <property type="term" value="F:transcription cis-regulatory region binding"/>
    <property type="evidence" value="ECO:0007669"/>
    <property type="project" value="TreeGrafter"/>
</dbReference>
<proteinExistence type="predicted"/>
<dbReference type="InterPro" id="IPR009057">
    <property type="entry name" value="Homeodomain-like_sf"/>
</dbReference>
<evidence type="ECO:0000259" key="5">
    <source>
        <dbReference type="PROSITE" id="PS50977"/>
    </source>
</evidence>
<feature type="domain" description="HTH tetR-type" evidence="5">
    <location>
        <begin position="12"/>
        <end position="71"/>
    </location>
</feature>
<dbReference type="Proteomes" id="UP000708298">
    <property type="component" value="Unassembled WGS sequence"/>
</dbReference>
<gene>
    <name evidence="6" type="ORF">ASILVAE211_23110</name>
</gene>
<keyword evidence="7" id="KW-1185">Reference proteome</keyword>
<dbReference type="InterPro" id="IPR049445">
    <property type="entry name" value="TetR_SbtR-like_C"/>
</dbReference>
<dbReference type="PANTHER" id="PTHR30055">
    <property type="entry name" value="HTH-TYPE TRANSCRIPTIONAL REGULATOR RUTR"/>
    <property type="match status" value="1"/>
</dbReference>
<dbReference type="PROSITE" id="PS50977">
    <property type="entry name" value="HTH_TETR_2"/>
    <property type="match status" value="1"/>
</dbReference>
<reference evidence="6" key="1">
    <citation type="journal article" date="2021" name="Microorganisms">
        <title>Acidisoma silvae sp. nov. and Acidisomacellulosilytica sp. nov., Two Acidophilic Bacteria Isolated from Decaying Wood, Hydrolyzing Cellulose and Producing Poly-3-hydroxybutyrate.</title>
        <authorList>
            <person name="Mieszkin S."/>
            <person name="Pouder E."/>
            <person name="Uroz S."/>
            <person name="Simon-Colin C."/>
            <person name="Alain K."/>
        </authorList>
    </citation>
    <scope>NUCLEOTIDE SEQUENCE</scope>
    <source>
        <strain evidence="6">HW T2.11</strain>
    </source>
</reference>